<dbReference type="SUPFAM" id="SSF56300">
    <property type="entry name" value="Metallo-dependent phosphatases"/>
    <property type="match status" value="1"/>
</dbReference>
<dbReference type="Gene3D" id="3.60.21.10">
    <property type="match status" value="1"/>
</dbReference>
<accession>A0ABV2KCM4</accession>
<reference evidence="2 3" key="1">
    <citation type="submission" date="2024-06" db="EMBL/GenBank/DDBJ databases">
        <title>Sorghum-associated microbial communities from plants grown in Nebraska, USA.</title>
        <authorList>
            <person name="Schachtman D."/>
        </authorList>
    </citation>
    <scope>NUCLEOTIDE SEQUENCE [LARGE SCALE GENOMIC DNA]</scope>
    <source>
        <strain evidence="2 3">1288</strain>
    </source>
</reference>
<protein>
    <submittedName>
        <fullName evidence="2">Serine/threonine protein phosphatase 1</fullName>
        <ecNumber evidence="2">3.1.3.16</ecNumber>
    </submittedName>
</protein>
<dbReference type="InterPro" id="IPR029052">
    <property type="entry name" value="Metallo-depent_PP-like"/>
</dbReference>
<keyword evidence="3" id="KW-1185">Reference proteome</keyword>
<dbReference type="InterPro" id="IPR050126">
    <property type="entry name" value="Ap4A_hydrolase"/>
</dbReference>
<proteinExistence type="predicted"/>
<feature type="domain" description="Calcineurin-like phosphoesterase" evidence="1">
    <location>
        <begin position="3"/>
        <end position="190"/>
    </location>
</feature>
<gene>
    <name evidence="2" type="ORF">ABIC55_003942</name>
</gene>
<dbReference type="PANTHER" id="PTHR42850:SF4">
    <property type="entry name" value="ZINC-DEPENDENT ENDOPOLYPHOSPHATASE"/>
    <property type="match status" value="1"/>
</dbReference>
<evidence type="ECO:0000313" key="2">
    <source>
        <dbReference type="EMBL" id="MET3658824.1"/>
    </source>
</evidence>
<comment type="caution">
    <text evidence="2">The sequence shown here is derived from an EMBL/GenBank/DDBJ whole genome shotgun (WGS) entry which is preliminary data.</text>
</comment>
<dbReference type="Proteomes" id="UP001549104">
    <property type="component" value="Unassembled WGS sequence"/>
</dbReference>
<evidence type="ECO:0000259" key="1">
    <source>
        <dbReference type="Pfam" id="PF00149"/>
    </source>
</evidence>
<evidence type="ECO:0000313" key="3">
    <source>
        <dbReference type="Proteomes" id="UP001549104"/>
    </source>
</evidence>
<dbReference type="PANTHER" id="PTHR42850">
    <property type="entry name" value="METALLOPHOSPHOESTERASE"/>
    <property type="match status" value="1"/>
</dbReference>
<dbReference type="EMBL" id="JBEPME010000006">
    <property type="protein sequence ID" value="MET3658824.1"/>
    <property type="molecule type" value="Genomic_DNA"/>
</dbReference>
<dbReference type="Pfam" id="PF00149">
    <property type="entry name" value="Metallophos"/>
    <property type="match status" value="1"/>
</dbReference>
<dbReference type="GO" id="GO:0004722">
    <property type="term" value="F:protein serine/threonine phosphatase activity"/>
    <property type="evidence" value="ECO:0007669"/>
    <property type="project" value="UniProtKB-EC"/>
</dbReference>
<organism evidence="2 3">
    <name type="scientific">Sporosarcina psychrophila</name>
    <name type="common">Bacillus psychrophilus</name>
    <dbReference type="NCBI Taxonomy" id="1476"/>
    <lineage>
        <taxon>Bacteria</taxon>
        <taxon>Bacillati</taxon>
        <taxon>Bacillota</taxon>
        <taxon>Bacilli</taxon>
        <taxon>Bacillales</taxon>
        <taxon>Caryophanaceae</taxon>
        <taxon>Sporosarcina</taxon>
    </lineage>
</organism>
<keyword evidence="2" id="KW-0378">Hydrolase</keyword>
<dbReference type="CDD" id="cd00144">
    <property type="entry name" value="MPP_PPP_family"/>
    <property type="match status" value="1"/>
</dbReference>
<name>A0ABV2KCM4_SPOPS</name>
<dbReference type="InterPro" id="IPR004843">
    <property type="entry name" value="Calcineurin-like_PHP"/>
</dbReference>
<sequence>MKRTLVMSDIHGELEMFERLLSDVEYDSNHDQLILLGDYVDRGPNSRKVLDKVIELKSEGALVLKGNHEDLMIKALTTNEERAWKHWIYRCGGSKTLESYGLNESEFMMQDAEVFVKPVLNSKILDKHLEFIQNLDHIIERDDYVFVHAGVHPTQPIAETDPYILMWIREEFHTGYDGDRTVVFGHTPTKIFHEDAENHTIYFGDNRIIGIDGGAVYGGQLNCLELPKRKVHYVK</sequence>
<dbReference type="RefSeq" id="WP_354314444.1">
    <property type="nucleotide sequence ID" value="NZ_JBEPME010000006.1"/>
</dbReference>
<dbReference type="EC" id="3.1.3.16" evidence="2"/>